<dbReference type="GO" id="GO:0003723">
    <property type="term" value="F:RNA binding"/>
    <property type="evidence" value="ECO:0007669"/>
    <property type="project" value="InterPro"/>
</dbReference>
<keyword evidence="7" id="KW-1185">Reference proteome</keyword>
<sequence>MIKPRWIIKEQLGSQQARCSVRHLLQQQWSLPSRLVHYLRIRRQVLINGDYRNMNEPVAPGEQVTLKFVGDEFRTPTSNYQPTSSPMLDILFENRDLLVVNKPAGQKTHPNQPLETGTLMNDVAGYLEGSSAAAYMVHRIDQATSGAVIVAKNPVVVPILDHYIAAGKIHRRYVAVVEGTFAQKGGRFNWPIGFNPTDQRKRCVNGLKAKPAVTDYQVLQTSDNLSLVQLQLQTGRTHQIRVHLAHSGHPIVGDPLYNGQPNSRMLLHGIAQQLIVPFKKTLREIYAPLPNYFPPALVKYDQKES</sequence>
<reference evidence="6 7" key="1">
    <citation type="submission" date="2009-06" db="EMBL/GenBank/DDBJ databases">
        <title>The Genome Sequence of Lactobacillus coleohominis strain 101-4-CHN.</title>
        <authorList>
            <consortium name="The Broad Institute Genome Sequencing Platform"/>
            <person name="Ward D."/>
            <person name="Young S.K."/>
            <person name="Zeng Q."/>
            <person name="Koehrsen M."/>
            <person name="Alvarado L."/>
            <person name="Berlin A."/>
            <person name="Borenstein D."/>
            <person name="Chen Z."/>
            <person name="Engels R."/>
            <person name="Freedman E."/>
            <person name="Gellesch M."/>
            <person name="Goldberg J."/>
            <person name="Griggs A."/>
            <person name="Gujja S."/>
            <person name="Heiman D."/>
            <person name="Hepburn T."/>
            <person name="Howarth C."/>
            <person name="Jen D."/>
            <person name="Larson L."/>
            <person name="Lewis B."/>
            <person name="Mehta T."/>
            <person name="Park D."/>
            <person name="Pearson M."/>
            <person name="Roberts A."/>
            <person name="Saif S."/>
            <person name="Shea T."/>
            <person name="Shenoy N."/>
            <person name="Sisk P."/>
            <person name="Stolte C."/>
            <person name="Sykes S."/>
            <person name="Walk T."/>
            <person name="White J."/>
            <person name="Yandava C."/>
            <person name="Liu Y."/>
            <person name="Xu Q."/>
            <person name="Lander E."/>
            <person name="Nusbaum C."/>
            <person name="Galagan J."/>
            <person name="Birren B."/>
        </authorList>
    </citation>
    <scope>NUCLEOTIDE SEQUENCE [LARGE SCALE GENOMIC DNA]</scope>
    <source>
        <strain evidence="6 7">101-4-CHN</strain>
    </source>
</reference>
<dbReference type="Proteomes" id="UP000003987">
    <property type="component" value="Unassembled WGS sequence"/>
</dbReference>
<dbReference type="InterPro" id="IPR006224">
    <property type="entry name" value="PsdUridine_synth_RluA-like_CS"/>
</dbReference>
<dbReference type="Pfam" id="PF00849">
    <property type="entry name" value="PseudoU_synth_2"/>
    <property type="match status" value="1"/>
</dbReference>
<dbReference type="OrthoDB" id="9773999at2"/>
<dbReference type="PANTHER" id="PTHR21600">
    <property type="entry name" value="MITOCHONDRIAL RNA PSEUDOURIDINE SYNTHASE"/>
    <property type="match status" value="1"/>
</dbReference>
<dbReference type="InterPro" id="IPR006145">
    <property type="entry name" value="PsdUridine_synth_RsuA/RluA"/>
</dbReference>
<dbReference type="PANTHER" id="PTHR21600:SF87">
    <property type="entry name" value="RNA PSEUDOURIDYLATE SYNTHASE DOMAIN-CONTAINING PROTEIN 1"/>
    <property type="match status" value="1"/>
</dbReference>
<evidence type="ECO:0000313" key="7">
    <source>
        <dbReference type="Proteomes" id="UP000003987"/>
    </source>
</evidence>
<dbReference type="HOGENOM" id="CLU_016902_8_1_9"/>
<evidence type="ECO:0000259" key="5">
    <source>
        <dbReference type="Pfam" id="PF00849"/>
    </source>
</evidence>
<comment type="catalytic activity">
    <reaction evidence="1">
        <text>a uridine in RNA = a pseudouridine in RNA</text>
        <dbReference type="Rhea" id="RHEA:48348"/>
        <dbReference type="Rhea" id="RHEA-COMP:12068"/>
        <dbReference type="Rhea" id="RHEA-COMP:12069"/>
        <dbReference type="ChEBI" id="CHEBI:65314"/>
        <dbReference type="ChEBI" id="CHEBI:65315"/>
    </reaction>
</comment>
<dbReference type="Gene3D" id="3.30.2350.10">
    <property type="entry name" value="Pseudouridine synthase"/>
    <property type="match status" value="1"/>
</dbReference>
<protein>
    <recommendedName>
        <fullName evidence="3">RNA pseudouridylate synthase</fullName>
    </recommendedName>
    <alternativeName>
        <fullName evidence="4">RNA-uridine isomerase</fullName>
    </alternativeName>
</protein>
<dbReference type="AlphaFoldDB" id="C7XVE8"/>
<evidence type="ECO:0000256" key="2">
    <source>
        <dbReference type="ARBA" id="ARBA00010876"/>
    </source>
</evidence>
<proteinExistence type="inferred from homology"/>
<accession>C7XVE8</accession>
<keyword evidence="6" id="KW-0413">Isomerase</keyword>
<dbReference type="GO" id="GO:0000455">
    <property type="term" value="P:enzyme-directed rRNA pseudouridine synthesis"/>
    <property type="evidence" value="ECO:0007669"/>
    <property type="project" value="TreeGrafter"/>
</dbReference>
<gene>
    <name evidence="6" type="ORF">HMPREF0501_00692</name>
</gene>
<name>C7XVE8_9LACO</name>
<comment type="similarity">
    <text evidence="2">Belongs to the pseudouridine synthase RluA family.</text>
</comment>
<dbReference type="SUPFAM" id="SSF55120">
    <property type="entry name" value="Pseudouridine synthase"/>
    <property type="match status" value="1"/>
</dbReference>
<evidence type="ECO:0000256" key="1">
    <source>
        <dbReference type="ARBA" id="ARBA00000073"/>
    </source>
</evidence>
<dbReference type="STRING" id="575594.HMPREF0501_00692"/>
<dbReference type="InterPro" id="IPR020103">
    <property type="entry name" value="PsdUridine_synth_cat_dom_sf"/>
</dbReference>
<evidence type="ECO:0000256" key="4">
    <source>
        <dbReference type="ARBA" id="ARBA00033164"/>
    </source>
</evidence>
<dbReference type="CDD" id="cd02869">
    <property type="entry name" value="PseudoU_synth_RluA_like"/>
    <property type="match status" value="1"/>
</dbReference>
<organism evidence="6 7">
    <name type="scientific">Limosilactobacillus coleohominis 101-4-CHN</name>
    <dbReference type="NCBI Taxonomy" id="575594"/>
    <lineage>
        <taxon>Bacteria</taxon>
        <taxon>Bacillati</taxon>
        <taxon>Bacillota</taxon>
        <taxon>Bacilli</taxon>
        <taxon>Lactobacillales</taxon>
        <taxon>Lactobacillaceae</taxon>
        <taxon>Limosilactobacillus</taxon>
    </lineage>
</organism>
<dbReference type="PROSITE" id="PS01129">
    <property type="entry name" value="PSI_RLU"/>
    <property type="match status" value="1"/>
</dbReference>
<evidence type="ECO:0000313" key="6">
    <source>
        <dbReference type="EMBL" id="EEU30314.1"/>
    </source>
</evidence>
<dbReference type="eggNOG" id="COG0564">
    <property type="taxonomic scope" value="Bacteria"/>
</dbReference>
<dbReference type="InterPro" id="IPR050188">
    <property type="entry name" value="RluA_PseudoU_synthase"/>
</dbReference>
<feature type="domain" description="Pseudouridine synthase RsuA/RluA-like" evidence="5">
    <location>
        <begin position="96"/>
        <end position="246"/>
    </location>
</feature>
<dbReference type="EMBL" id="GG698803">
    <property type="protein sequence ID" value="EEU30314.1"/>
    <property type="molecule type" value="Genomic_DNA"/>
</dbReference>
<dbReference type="GO" id="GO:0009982">
    <property type="term" value="F:pseudouridine synthase activity"/>
    <property type="evidence" value="ECO:0007669"/>
    <property type="project" value="InterPro"/>
</dbReference>
<evidence type="ECO:0000256" key="3">
    <source>
        <dbReference type="ARBA" id="ARBA00031870"/>
    </source>
</evidence>
<dbReference type="GO" id="GO:0140098">
    <property type="term" value="F:catalytic activity, acting on RNA"/>
    <property type="evidence" value="ECO:0007669"/>
    <property type="project" value="UniProtKB-ARBA"/>
</dbReference>